<dbReference type="SUPFAM" id="SSF54593">
    <property type="entry name" value="Glyoxalase/Bleomycin resistance protein/Dihydroxybiphenyl dioxygenase"/>
    <property type="match status" value="1"/>
</dbReference>
<dbReference type="Gene3D" id="3.10.180.10">
    <property type="entry name" value="2,3-Dihydroxybiphenyl 1,2-Dioxygenase, domain 1"/>
    <property type="match status" value="1"/>
</dbReference>
<dbReference type="Pfam" id="PF00903">
    <property type="entry name" value="Glyoxalase"/>
    <property type="match status" value="1"/>
</dbReference>
<dbReference type="EMBL" id="CP068570">
    <property type="protein sequence ID" value="QQZ49865.1"/>
    <property type="molecule type" value="Genomic_DNA"/>
</dbReference>
<proteinExistence type="predicted"/>
<sequence length="154" mass="16945">MKIYGLRIWVDDMAAAKRFYGETLSLTAKWDMEMAVGYDLGIDLIVERDDGSHEGENLVGRFVGTSIQVDDIQATYEALKAKGVPFVGPRKDALGRDPGPLQGPGRQYAHPAAIGGTSRRASVWRRHVLVRAEHPEPPWPISISPRPAGGCRPR</sequence>
<reference evidence="3" key="1">
    <citation type="submission" date="2021-01" db="EMBL/GenBank/DDBJ databases">
        <title>Genome sequence of Phenylobacterium sp. 20VBR1 isolated from a valley glaceir, Ny-Alesund, Svalbard.</title>
        <authorList>
            <person name="Thomas F.A."/>
            <person name="Krishnan K.P."/>
            <person name="Sinha R.K."/>
        </authorList>
    </citation>
    <scope>NUCLEOTIDE SEQUENCE</scope>
    <source>
        <strain evidence="3">20VBR1</strain>
    </source>
</reference>
<evidence type="ECO:0000259" key="2">
    <source>
        <dbReference type="PROSITE" id="PS51819"/>
    </source>
</evidence>
<protein>
    <submittedName>
        <fullName evidence="3">VOC family protein</fullName>
    </submittedName>
</protein>
<dbReference type="PROSITE" id="PS51819">
    <property type="entry name" value="VOC"/>
    <property type="match status" value="1"/>
</dbReference>
<dbReference type="InterPro" id="IPR037523">
    <property type="entry name" value="VOC_core"/>
</dbReference>
<dbReference type="InterPro" id="IPR004360">
    <property type="entry name" value="Glyas_Fos-R_dOase_dom"/>
</dbReference>
<evidence type="ECO:0000256" key="1">
    <source>
        <dbReference type="SAM" id="MobiDB-lite"/>
    </source>
</evidence>
<evidence type="ECO:0000313" key="3">
    <source>
        <dbReference type="EMBL" id="QQZ49865.1"/>
    </source>
</evidence>
<dbReference type="CDD" id="cd06587">
    <property type="entry name" value="VOC"/>
    <property type="match status" value="1"/>
</dbReference>
<gene>
    <name evidence="3" type="ORF">JKL49_24620</name>
</gene>
<name>A0A974S7H4_9CAUL</name>
<feature type="domain" description="VOC" evidence="2">
    <location>
        <begin position="2"/>
        <end position="124"/>
    </location>
</feature>
<organism evidence="3">
    <name type="scientific">Phenylobacterium glaciei</name>
    <dbReference type="NCBI Taxonomy" id="2803784"/>
    <lineage>
        <taxon>Bacteria</taxon>
        <taxon>Pseudomonadati</taxon>
        <taxon>Pseudomonadota</taxon>
        <taxon>Alphaproteobacteria</taxon>
        <taxon>Caulobacterales</taxon>
        <taxon>Caulobacteraceae</taxon>
        <taxon>Phenylobacterium</taxon>
    </lineage>
</organism>
<dbReference type="AlphaFoldDB" id="A0A974S7H4"/>
<accession>A0A974S7H4</accession>
<feature type="region of interest" description="Disordered" evidence="1">
    <location>
        <begin position="135"/>
        <end position="154"/>
    </location>
</feature>
<dbReference type="InterPro" id="IPR029068">
    <property type="entry name" value="Glyas_Bleomycin-R_OHBP_Dase"/>
</dbReference>